<proteinExistence type="predicted"/>
<feature type="signal peptide" evidence="1">
    <location>
        <begin position="1"/>
        <end position="29"/>
    </location>
</feature>
<sequence>MIHLRIPPVLRMVCGLLLALLGSAPPVQAQALSEAQIKAGFIYNFARYIEWPAEAFFGKDANFVMCLVGRDTLGTPLDSFDGRTIHGHPVVVRRMGGASEDFRGCHVLFVSESEQRRAASIVRASQAALLTVSDIDGFIDMGGGIGLVNADERIQFEINLGALRRASLKASSQLLKLARNSSSLRGKN</sequence>
<evidence type="ECO:0000313" key="2">
    <source>
        <dbReference type="EMBL" id="MBK6975216.1"/>
    </source>
</evidence>
<gene>
    <name evidence="2" type="ORF">IPH26_20500</name>
</gene>
<evidence type="ECO:0000256" key="1">
    <source>
        <dbReference type="SAM" id="SignalP"/>
    </source>
</evidence>
<evidence type="ECO:0000313" key="3">
    <source>
        <dbReference type="Proteomes" id="UP000807785"/>
    </source>
</evidence>
<dbReference type="InterPro" id="IPR025293">
    <property type="entry name" value="YfiR/HmsC-like"/>
</dbReference>
<dbReference type="EMBL" id="JADJEV010000005">
    <property type="protein sequence ID" value="MBK6975216.1"/>
    <property type="molecule type" value="Genomic_DNA"/>
</dbReference>
<dbReference type="AlphaFoldDB" id="A0A9D7E7N3"/>
<reference evidence="3" key="1">
    <citation type="journal article" date="2021" name="Nat. Commun.">
        <title>Connecting structure to function with the recovery of over 1000 high-quality metagenome-assembled genomes from activated sludge using long-read sequencing.</title>
        <authorList>
            <person name="Singleton C.M."/>
            <person name="Petriglieri F."/>
            <person name="Kristensen J.M."/>
            <person name="Kirkegaard R.H."/>
            <person name="Michaelsen T.Y."/>
            <person name="Andersen M.H."/>
            <person name="Kondrotaite Z."/>
            <person name="Karst S.M."/>
            <person name="Dueholm M.S."/>
            <person name="Nielsen P.H."/>
            <person name="Albertsen M."/>
        </authorList>
    </citation>
    <scope>NUCLEOTIDE SEQUENCE [LARGE SCALE GENOMIC DNA]</scope>
</reference>
<protein>
    <submittedName>
        <fullName evidence="2">YfiR family protein</fullName>
    </submittedName>
</protein>
<comment type="caution">
    <text evidence="2">The sequence shown here is derived from an EMBL/GenBank/DDBJ whole genome shotgun (WGS) entry which is preliminary data.</text>
</comment>
<feature type="chain" id="PRO_5038592414" evidence="1">
    <location>
        <begin position="30"/>
        <end position="188"/>
    </location>
</feature>
<organism evidence="2 3">
    <name type="scientific">Candidatus Methylophosphatis roskildensis</name>
    <dbReference type="NCBI Taxonomy" id="2899263"/>
    <lineage>
        <taxon>Bacteria</taxon>
        <taxon>Pseudomonadati</taxon>
        <taxon>Pseudomonadota</taxon>
        <taxon>Betaproteobacteria</taxon>
        <taxon>Nitrosomonadales</taxon>
        <taxon>Sterolibacteriaceae</taxon>
        <taxon>Candidatus Methylophosphatis</taxon>
    </lineage>
</organism>
<keyword evidence="1" id="KW-0732">Signal</keyword>
<accession>A0A9D7E7N3</accession>
<dbReference type="Pfam" id="PF13689">
    <property type="entry name" value="DUF4154"/>
    <property type="match status" value="1"/>
</dbReference>
<name>A0A9D7E7N3_9PROT</name>
<dbReference type="Proteomes" id="UP000807785">
    <property type="component" value="Unassembled WGS sequence"/>
</dbReference>